<dbReference type="GO" id="GO:0005576">
    <property type="term" value="C:extracellular region"/>
    <property type="evidence" value="ECO:0007669"/>
    <property type="project" value="UniProtKB-SubCell"/>
</dbReference>
<dbReference type="PRINTS" id="PR01005">
    <property type="entry name" value="FLGHOOKAP1"/>
</dbReference>
<dbReference type="RefSeq" id="WP_038739741.1">
    <property type="nucleotide sequence ID" value="NZ_KN323089.1"/>
</dbReference>
<evidence type="ECO:0000313" key="11">
    <source>
        <dbReference type="Proteomes" id="UP000030475"/>
    </source>
</evidence>
<dbReference type="InterPro" id="IPR010930">
    <property type="entry name" value="Flg_bb/hook_C_dom"/>
</dbReference>
<comment type="similarity">
    <text evidence="3 7">Belongs to the flagella basal body rod proteins family.</text>
</comment>
<keyword evidence="10" id="KW-0966">Cell projection</keyword>
<dbReference type="Pfam" id="PF06429">
    <property type="entry name" value="Flg_bbr_C"/>
    <property type="match status" value="1"/>
</dbReference>
<dbReference type="GO" id="GO:0044780">
    <property type="term" value="P:bacterial-type flagellum assembly"/>
    <property type="evidence" value="ECO:0007669"/>
    <property type="project" value="InterPro"/>
</dbReference>
<evidence type="ECO:0000256" key="5">
    <source>
        <dbReference type="ARBA" id="ARBA00022525"/>
    </source>
</evidence>
<evidence type="ECO:0000256" key="6">
    <source>
        <dbReference type="ARBA" id="ARBA00023143"/>
    </source>
</evidence>
<dbReference type="NCBIfam" id="TIGR02492">
    <property type="entry name" value="flgK_ends"/>
    <property type="match status" value="1"/>
</dbReference>
<dbReference type="Proteomes" id="UP000030475">
    <property type="component" value="Unassembled WGS sequence"/>
</dbReference>
<accession>A0AA40JF25</accession>
<evidence type="ECO:0000259" key="9">
    <source>
        <dbReference type="Pfam" id="PF22638"/>
    </source>
</evidence>
<keyword evidence="10" id="KW-0282">Flagellum</keyword>
<keyword evidence="6 7" id="KW-0975">Bacterial flagellum</keyword>
<dbReference type="PANTHER" id="PTHR30033:SF1">
    <property type="entry name" value="FLAGELLAR HOOK-ASSOCIATED PROTEIN 1"/>
    <property type="match status" value="1"/>
</dbReference>
<dbReference type="EMBL" id="JQIM01000009">
    <property type="protein sequence ID" value="KGX10770.1"/>
    <property type="molecule type" value="Genomic_DNA"/>
</dbReference>
<keyword evidence="5 7" id="KW-0964">Secreted</keyword>
<evidence type="ECO:0000256" key="4">
    <source>
        <dbReference type="ARBA" id="ARBA00016244"/>
    </source>
</evidence>
<comment type="caution">
    <text evidence="10">The sequence shown here is derived from an EMBL/GenBank/DDBJ whole genome shotgun (WGS) entry which is preliminary data.</text>
</comment>
<gene>
    <name evidence="7 10" type="primary">flgK</name>
    <name evidence="10" type="ORF">Y036_4952</name>
</gene>
<dbReference type="InterPro" id="IPR002371">
    <property type="entry name" value="FlgK"/>
</dbReference>
<feature type="domain" description="Flagellar basal-body/hook protein C-terminal" evidence="8">
    <location>
        <begin position="412"/>
        <end position="450"/>
    </location>
</feature>
<reference evidence="10 11" key="1">
    <citation type="submission" date="2014-08" db="EMBL/GenBank/DDBJ databases">
        <authorList>
            <person name="Bunnell A."/>
            <person name="Chain P.S."/>
            <person name="Chertkov O."/>
            <person name="Currie B.J."/>
            <person name="Daligault H.E."/>
            <person name="Davenport K.W."/>
            <person name="Davis C."/>
            <person name="Gleasner C.D."/>
            <person name="Johnson S.L."/>
            <person name="Kaestli M."/>
            <person name="Koren S."/>
            <person name="Kunde Y.A."/>
            <person name="Mayo M."/>
            <person name="McMurry K.K."/>
            <person name="Price E.P."/>
            <person name="Reitenga K.G."/>
            <person name="Robison R."/>
            <person name="Rosovitz M.J."/>
            <person name="Sarovich D.S."/>
            <person name="Teshima H."/>
        </authorList>
    </citation>
    <scope>NUCLEOTIDE SEQUENCE [LARGE SCALE GENOMIC DNA]</scope>
    <source>
        <strain evidence="10 11">MSHR44</strain>
    </source>
</reference>
<evidence type="ECO:0000313" key="10">
    <source>
        <dbReference type="EMBL" id="KGX10770.1"/>
    </source>
</evidence>
<sequence length="452" mass="47409">MNIIYIGMSGIRAANQSLLAASQNTANIATDGYSRRGVLLSTGLTGGVDASGLLRLNESYKTQQLWQAAGQYGRYDAAQTYFDQLEALFGGNPVDGKTQANDLGFGKFIGALEAASGDPGDSVLRNGVIDAANSMTKQFNNMRSVLTNQLRSIEQQRVATVEQVNGLAKTVAELNGKIAAGQASGADVSALMDQRDAAVDDLSRFAGVRVVQQANGSVDVSMANGQPLVVGAQAGKIELGRDAAGQQTLSLAFGSQVMPLRAASLGGELLGLAEFEEEVLRPQMEALRTLAVRTAELINDQLTQGFDMNGNPGKPLLTYDAATGLLGVDPSVKPEELGFSGDPANPGDNSNLLALVEIGSTSVDLPGIGDVSLGNAFATMMGKVGAASQQNKQAKGAAEAVRGQAELDWYSVSGVDRDEEVMNMLRFKDMYNANMKVIAVASELFETTLNSL</sequence>
<dbReference type="Pfam" id="PF22638">
    <property type="entry name" value="FlgK_D1"/>
    <property type="match status" value="1"/>
</dbReference>
<dbReference type="GO" id="GO:0005198">
    <property type="term" value="F:structural molecule activity"/>
    <property type="evidence" value="ECO:0007669"/>
    <property type="project" value="UniProtKB-UniRule"/>
</dbReference>
<evidence type="ECO:0000259" key="8">
    <source>
        <dbReference type="Pfam" id="PF06429"/>
    </source>
</evidence>
<feature type="domain" description="Flagellar hook-associated protein FlgK helical" evidence="9">
    <location>
        <begin position="106"/>
        <end position="316"/>
    </location>
</feature>
<evidence type="ECO:0000256" key="7">
    <source>
        <dbReference type="RuleBase" id="RU362065"/>
    </source>
</evidence>
<dbReference type="InterPro" id="IPR053927">
    <property type="entry name" value="FlgK_helical"/>
</dbReference>
<protein>
    <recommendedName>
        <fullName evidence="4 7">Flagellar hook-associated protein 1</fullName>
        <shortName evidence="7">HAP1</shortName>
    </recommendedName>
</protein>
<dbReference type="SUPFAM" id="SSF64518">
    <property type="entry name" value="Phase 1 flagellin"/>
    <property type="match status" value="1"/>
</dbReference>
<evidence type="ECO:0000256" key="1">
    <source>
        <dbReference type="ARBA" id="ARBA00004365"/>
    </source>
</evidence>
<name>A0AA40JF25_BURPE</name>
<dbReference type="PANTHER" id="PTHR30033">
    <property type="entry name" value="FLAGELLAR HOOK-ASSOCIATED PROTEIN 1"/>
    <property type="match status" value="1"/>
</dbReference>
<organism evidence="10 11">
    <name type="scientific">Burkholderia pseudomallei</name>
    <name type="common">Pseudomonas pseudomallei</name>
    <dbReference type="NCBI Taxonomy" id="28450"/>
    <lineage>
        <taxon>Bacteria</taxon>
        <taxon>Pseudomonadati</taxon>
        <taxon>Pseudomonadota</taxon>
        <taxon>Betaproteobacteria</taxon>
        <taxon>Burkholderiales</taxon>
        <taxon>Burkholderiaceae</taxon>
        <taxon>Burkholderia</taxon>
        <taxon>pseudomallei group</taxon>
    </lineage>
</organism>
<comment type="subcellular location">
    <subcellularLocation>
        <location evidence="1 7">Bacterial flagellum</location>
    </subcellularLocation>
    <subcellularLocation>
        <location evidence="2 7">Secreted</location>
    </subcellularLocation>
</comment>
<evidence type="ECO:0000256" key="3">
    <source>
        <dbReference type="ARBA" id="ARBA00009677"/>
    </source>
</evidence>
<dbReference type="GO" id="GO:0009424">
    <property type="term" value="C:bacterial-type flagellum hook"/>
    <property type="evidence" value="ECO:0007669"/>
    <property type="project" value="UniProtKB-UniRule"/>
</dbReference>
<evidence type="ECO:0000256" key="2">
    <source>
        <dbReference type="ARBA" id="ARBA00004613"/>
    </source>
</evidence>
<dbReference type="AlphaFoldDB" id="A0AA40JF25"/>
<proteinExistence type="inferred from homology"/>
<keyword evidence="10" id="KW-0969">Cilium</keyword>